<protein>
    <submittedName>
        <fullName evidence="2">24953_t:CDS:1</fullName>
    </submittedName>
</protein>
<name>A0A9N9PGJ6_9GLOM</name>
<dbReference type="AlphaFoldDB" id="A0A9N9PGJ6"/>
<gene>
    <name evidence="2" type="ORF">DERYTH_LOCUS26590</name>
</gene>
<dbReference type="EMBL" id="CAJVPY010056281">
    <property type="protein sequence ID" value="CAG8818246.1"/>
    <property type="molecule type" value="Genomic_DNA"/>
</dbReference>
<keyword evidence="3" id="KW-1185">Reference proteome</keyword>
<feature type="non-terminal residue" evidence="2">
    <location>
        <position position="1"/>
    </location>
</feature>
<feature type="compositionally biased region" description="Basic and acidic residues" evidence="1">
    <location>
        <begin position="17"/>
        <end position="27"/>
    </location>
</feature>
<evidence type="ECO:0000313" key="2">
    <source>
        <dbReference type="EMBL" id="CAG8818246.1"/>
    </source>
</evidence>
<organism evidence="2 3">
    <name type="scientific">Dentiscutata erythropus</name>
    <dbReference type="NCBI Taxonomy" id="1348616"/>
    <lineage>
        <taxon>Eukaryota</taxon>
        <taxon>Fungi</taxon>
        <taxon>Fungi incertae sedis</taxon>
        <taxon>Mucoromycota</taxon>
        <taxon>Glomeromycotina</taxon>
        <taxon>Glomeromycetes</taxon>
        <taxon>Diversisporales</taxon>
        <taxon>Gigasporaceae</taxon>
        <taxon>Dentiscutata</taxon>
    </lineage>
</organism>
<evidence type="ECO:0000313" key="3">
    <source>
        <dbReference type="Proteomes" id="UP000789405"/>
    </source>
</evidence>
<feature type="compositionally biased region" description="Low complexity" evidence="1">
    <location>
        <begin position="39"/>
        <end position="52"/>
    </location>
</feature>
<sequence length="69" mass="7789">KPEIQQDIINSIANPDISRRNHTLSEAKRKKPIFNDTASESSSESGFGSESSYDNEDFTVDMVKVKKRN</sequence>
<accession>A0A9N9PGJ6</accession>
<reference evidence="2" key="1">
    <citation type="submission" date="2021-06" db="EMBL/GenBank/DDBJ databases">
        <authorList>
            <person name="Kallberg Y."/>
            <person name="Tangrot J."/>
            <person name="Rosling A."/>
        </authorList>
    </citation>
    <scope>NUCLEOTIDE SEQUENCE</scope>
    <source>
        <strain evidence="2">MA453B</strain>
    </source>
</reference>
<dbReference type="Proteomes" id="UP000789405">
    <property type="component" value="Unassembled WGS sequence"/>
</dbReference>
<proteinExistence type="predicted"/>
<comment type="caution">
    <text evidence="2">The sequence shown here is derived from an EMBL/GenBank/DDBJ whole genome shotgun (WGS) entry which is preliminary data.</text>
</comment>
<feature type="region of interest" description="Disordered" evidence="1">
    <location>
        <begin position="1"/>
        <end position="69"/>
    </location>
</feature>
<evidence type="ECO:0000256" key="1">
    <source>
        <dbReference type="SAM" id="MobiDB-lite"/>
    </source>
</evidence>